<accession>A0A164F0P1</accession>
<protein>
    <submittedName>
        <fullName evidence="1">Uncharacterized protein</fullName>
    </submittedName>
</protein>
<comment type="caution">
    <text evidence="1">The sequence shown here is derived from an EMBL/GenBank/DDBJ whole genome shotgun (WGS) entry which is preliminary data.</text>
</comment>
<dbReference type="Proteomes" id="UP000077342">
    <property type="component" value="Unassembled WGS sequence"/>
</dbReference>
<organism evidence="1 2">
    <name type="scientific">Mycobacterium ostraviense</name>
    <dbReference type="NCBI Taxonomy" id="2738409"/>
    <lineage>
        <taxon>Bacteria</taxon>
        <taxon>Bacillati</taxon>
        <taxon>Actinomycetota</taxon>
        <taxon>Actinomycetes</taxon>
        <taxon>Mycobacteriales</taxon>
        <taxon>Mycobacteriaceae</taxon>
        <taxon>Mycobacterium</taxon>
    </lineage>
</organism>
<proteinExistence type="predicted"/>
<name>A0A164F0P1_9MYCO</name>
<dbReference type="AlphaFoldDB" id="A0A164F0P1"/>
<reference evidence="2" key="1">
    <citation type="submission" date="2016-04" db="EMBL/GenBank/DDBJ databases">
        <authorList>
            <person name="Strapagiel D."/>
            <person name="Borowka P."/>
            <person name="Marciniak B."/>
            <person name="Bakula Z."/>
            <person name="Van Ingen J."/>
            <person name="Safianowska A."/>
            <person name="Dziadek J."/>
            <person name="Jagielski T."/>
        </authorList>
    </citation>
    <scope>NUCLEOTIDE SEQUENCE [LARGE SCALE GENOMIC DNA]</scope>
    <source>
        <strain evidence="2">1010001458</strain>
    </source>
</reference>
<evidence type="ECO:0000313" key="1">
    <source>
        <dbReference type="EMBL" id="KZS68182.1"/>
    </source>
</evidence>
<keyword evidence="2" id="KW-1185">Reference proteome</keyword>
<gene>
    <name evidence="1" type="ORF">A4G28_26870</name>
</gene>
<dbReference type="EMBL" id="LWCI01000005">
    <property type="protein sequence ID" value="KZS68182.1"/>
    <property type="molecule type" value="Genomic_DNA"/>
</dbReference>
<evidence type="ECO:0000313" key="2">
    <source>
        <dbReference type="Proteomes" id="UP000077342"/>
    </source>
</evidence>
<sequence length="104" mass="10957">MTGGRQGGNGGESRTSVGTTGYPAAIFAVAGKTPSISLRIAMPCQCADVGPLSRFLTVIASSSPIGVADHRMQIGRPKRNLLMTIMFIKVGFMCRSGSKCHVER</sequence>